<dbReference type="InterPro" id="IPR044992">
    <property type="entry name" value="ChyE-like"/>
</dbReference>
<gene>
    <name evidence="2" type="ORF">CDG60_16000</name>
    <name evidence="3" type="ORF">QR674_10595</name>
</gene>
<dbReference type="PANTHER" id="PTHR42695:SF5">
    <property type="entry name" value="GLUTAMINE AMIDOTRANSFERASE YLR126C-RELATED"/>
    <property type="match status" value="1"/>
</dbReference>
<dbReference type="PROSITE" id="PS51273">
    <property type="entry name" value="GATASE_TYPE_1"/>
    <property type="match status" value="1"/>
</dbReference>
<evidence type="ECO:0000313" key="4">
    <source>
        <dbReference type="Proteomes" id="UP000263753"/>
    </source>
</evidence>
<keyword evidence="5" id="KW-1185">Reference proteome</keyword>
<dbReference type="Gene3D" id="3.40.50.880">
    <property type="match status" value="1"/>
</dbReference>
<dbReference type="EC" id="3.4.-.-" evidence="3"/>
<dbReference type="Pfam" id="PF00117">
    <property type="entry name" value="GATase"/>
    <property type="match status" value="1"/>
</dbReference>
<name>A0A3B7M2X4_9GAMM</name>
<dbReference type="EMBL" id="CP032134">
    <property type="protein sequence ID" value="AXY58524.1"/>
    <property type="molecule type" value="Genomic_DNA"/>
</dbReference>
<evidence type="ECO:0000259" key="1">
    <source>
        <dbReference type="Pfam" id="PF00117"/>
    </source>
</evidence>
<evidence type="ECO:0000313" key="2">
    <source>
        <dbReference type="EMBL" id="AXY58524.1"/>
    </source>
</evidence>
<keyword evidence="3" id="KW-0378">Hydrolase</keyword>
<dbReference type="GO" id="GO:0005829">
    <property type="term" value="C:cytosol"/>
    <property type="evidence" value="ECO:0007669"/>
    <property type="project" value="TreeGrafter"/>
</dbReference>
<sequence length="245" mass="27409">MKSPLKVHYFQHIAGEGFGSCLSYLKAGHAEITATEFFALPVEQPLELEALPEINDVDLLIIMGGTMSVNDEANFPWLKVEKRWIRRYLAQGKPAIGLCLGGQLIASALGAAVSRNRHQELGWTSVTKVGNVPEGTFELPEVFSVMQWHSETFELPKGAVHLAENSVCRNQMYQLGSNVLGFQFHPEMTPEVLQMFLENDEELAVFNGIYVQNEKELKQSPEHCFEQGNQLLNRAIDYVLAKTAC</sequence>
<dbReference type="InterPro" id="IPR017926">
    <property type="entry name" value="GATASE"/>
</dbReference>
<dbReference type="AlphaFoldDB" id="A0A3B7M2X4"/>
<organism evidence="2 4">
    <name type="scientific">Acinetobacter chinensis</name>
    <dbReference type="NCBI Taxonomy" id="2004650"/>
    <lineage>
        <taxon>Bacteria</taxon>
        <taxon>Pseudomonadati</taxon>
        <taxon>Pseudomonadota</taxon>
        <taxon>Gammaproteobacteria</taxon>
        <taxon>Moraxellales</taxon>
        <taxon>Moraxellaceae</taxon>
        <taxon>Acinetobacter</taxon>
    </lineage>
</organism>
<dbReference type="RefSeq" id="WP_087512890.1">
    <property type="nucleotide sequence ID" value="NZ_CP032134.1"/>
</dbReference>
<accession>A0A3B7M2X4</accession>
<dbReference type="PANTHER" id="PTHR42695">
    <property type="entry name" value="GLUTAMINE AMIDOTRANSFERASE YLR126C-RELATED"/>
    <property type="match status" value="1"/>
</dbReference>
<reference evidence="4" key="1">
    <citation type="submission" date="2018-09" db="EMBL/GenBank/DDBJ databases">
        <title>The complete genome of Acinetobacter sp. strain WCHAc010005.</title>
        <authorList>
            <person name="Hu Y."/>
            <person name="Long H."/>
            <person name="Feng Y."/>
            <person name="Zong Z."/>
        </authorList>
    </citation>
    <scope>NUCLEOTIDE SEQUENCE [LARGE SCALE GENOMIC DNA]</scope>
    <source>
        <strain evidence="4">WCHAc010005</strain>
    </source>
</reference>
<proteinExistence type="predicted"/>
<dbReference type="CDD" id="cd01741">
    <property type="entry name" value="GATase1_1"/>
    <property type="match status" value="1"/>
</dbReference>
<dbReference type="EMBL" id="JASVDY010000003">
    <property type="protein sequence ID" value="MDV2469436.1"/>
    <property type="molecule type" value="Genomic_DNA"/>
</dbReference>
<feature type="domain" description="Glutamine amidotransferase" evidence="1">
    <location>
        <begin position="53"/>
        <end position="193"/>
    </location>
</feature>
<dbReference type="GO" id="GO:0016740">
    <property type="term" value="F:transferase activity"/>
    <property type="evidence" value="ECO:0007669"/>
    <property type="project" value="UniProtKB-KW"/>
</dbReference>
<reference evidence="3 5" key="3">
    <citation type="submission" date="2023-06" db="EMBL/GenBank/DDBJ databases">
        <title>Genomic Analysis of Acinetobacter Strains Recovered from South Australian Aquatic Samples provides Insights into the Circulation of Antibiotic Resistance determinants in the Environment.</title>
        <authorList>
            <person name="Tobin L."/>
            <person name="Jarocki V.M."/>
            <person name="Kenyon J."/>
            <person name="Drigo B."/>
            <person name="Donner E."/>
            <person name="Djordjevic S.P."/>
            <person name="Hamidian M."/>
        </authorList>
    </citation>
    <scope>NUCLEOTIDE SEQUENCE [LARGE SCALE GENOMIC DNA]</scope>
    <source>
        <strain evidence="3 5">SAAc652</strain>
    </source>
</reference>
<dbReference type="SUPFAM" id="SSF52317">
    <property type="entry name" value="Class I glutamine amidotransferase-like"/>
    <property type="match status" value="1"/>
</dbReference>
<reference evidence="2" key="2">
    <citation type="journal article" date="2019" name="J. Microbiol.">
        <title>Acinetobacter chinensis, a novel Acinetobacter species, carrying blaNDM-1, recovered from hospital sewage.</title>
        <authorList>
            <person name="Hu Y."/>
            <person name="Feng Y."/>
            <person name="Qin J."/>
            <person name="Zhang X."/>
            <person name="Zong Z."/>
        </authorList>
    </citation>
    <scope>NUCLEOTIDE SEQUENCE</scope>
    <source>
        <strain evidence="2">WCHAc010005</strain>
    </source>
</reference>
<dbReference type="KEGG" id="achi:CDG60_16000"/>
<protein>
    <submittedName>
        <fullName evidence="2">Type 1 glutamine amidotransferase</fullName>
        <ecNumber evidence="3">3.4.-.-</ecNumber>
    </submittedName>
</protein>
<dbReference type="Proteomes" id="UP000263753">
    <property type="component" value="Chromosome"/>
</dbReference>
<evidence type="ECO:0000313" key="5">
    <source>
        <dbReference type="Proteomes" id="UP001278188"/>
    </source>
</evidence>
<evidence type="ECO:0000313" key="3">
    <source>
        <dbReference type="EMBL" id="MDV2469436.1"/>
    </source>
</evidence>
<keyword evidence="2" id="KW-0315">Glutamine amidotransferase</keyword>
<keyword evidence="2" id="KW-0808">Transferase</keyword>
<dbReference type="InterPro" id="IPR029062">
    <property type="entry name" value="Class_I_gatase-like"/>
</dbReference>
<dbReference type="GO" id="GO:0016787">
    <property type="term" value="F:hydrolase activity"/>
    <property type="evidence" value="ECO:0007669"/>
    <property type="project" value="UniProtKB-KW"/>
</dbReference>
<dbReference type="Proteomes" id="UP001278188">
    <property type="component" value="Unassembled WGS sequence"/>
</dbReference>